<keyword evidence="12" id="KW-1185">Reference proteome</keyword>
<dbReference type="GO" id="GO:0005524">
    <property type="term" value="F:ATP binding"/>
    <property type="evidence" value="ECO:0007669"/>
    <property type="project" value="UniProtKB-KW"/>
</dbReference>
<dbReference type="AlphaFoldDB" id="A0A4S1X3T6"/>
<dbReference type="SUPFAM" id="SSF55874">
    <property type="entry name" value="ATPase domain of HSP90 chaperone/DNA topoisomerase II/histidine kinase"/>
    <property type="match status" value="1"/>
</dbReference>
<evidence type="ECO:0000313" key="12">
    <source>
        <dbReference type="Proteomes" id="UP000306147"/>
    </source>
</evidence>
<dbReference type="InterPro" id="IPR011006">
    <property type="entry name" value="CheY-like_superfamily"/>
</dbReference>
<feature type="domain" description="Response regulatory" evidence="10">
    <location>
        <begin position="7"/>
        <end position="121"/>
    </location>
</feature>
<evidence type="ECO:0000256" key="3">
    <source>
        <dbReference type="ARBA" id="ARBA00022553"/>
    </source>
</evidence>
<dbReference type="CDD" id="cd00156">
    <property type="entry name" value="REC"/>
    <property type="match status" value="1"/>
</dbReference>
<dbReference type="Pfam" id="PF07568">
    <property type="entry name" value="HisKA_2"/>
    <property type="match status" value="1"/>
</dbReference>
<evidence type="ECO:0000259" key="10">
    <source>
        <dbReference type="PROSITE" id="PS50110"/>
    </source>
</evidence>
<dbReference type="InterPro" id="IPR001789">
    <property type="entry name" value="Sig_transdc_resp-reg_receiver"/>
</dbReference>
<dbReference type="PROSITE" id="PS50110">
    <property type="entry name" value="RESPONSE_REGULATORY"/>
    <property type="match status" value="1"/>
</dbReference>
<comment type="caution">
    <text evidence="11">The sequence shown here is derived from an EMBL/GenBank/DDBJ whole genome shotgun (WGS) entry which is preliminary data.</text>
</comment>
<dbReference type="PROSITE" id="PS50109">
    <property type="entry name" value="HIS_KIN"/>
    <property type="match status" value="1"/>
</dbReference>
<dbReference type="InterPro" id="IPR003594">
    <property type="entry name" value="HATPase_dom"/>
</dbReference>
<dbReference type="InterPro" id="IPR011495">
    <property type="entry name" value="Sig_transdc_His_kin_sub2_dim/P"/>
</dbReference>
<dbReference type="PANTHER" id="PTHR41523:SF8">
    <property type="entry name" value="ETHYLENE RESPONSE SENSOR PROTEIN"/>
    <property type="match status" value="1"/>
</dbReference>
<dbReference type="Gene3D" id="3.30.565.10">
    <property type="entry name" value="Histidine kinase-like ATPase, C-terminal domain"/>
    <property type="match status" value="1"/>
</dbReference>
<dbReference type="GO" id="GO:0004673">
    <property type="term" value="F:protein histidine kinase activity"/>
    <property type="evidence" value="ECO:0007669"/>
    <property type="project" value="UniProtKB-EC"/>
</dbReference>
<evidence type="ECO:0000256" key="6">
    <source>
        <dbReference type="ARBA" id="ARBA00022777"/>
    </source>
</evidence>
<dbReference type="InterPro" id="IPR005467">
    <property type="entry name" value="His_kinase_dom"/>
</dbReference>
<name>A0A4S1X3T6_9SPHN</name>
<sequence>MSTAPAHILYIDDDEGLRRLAQRGLTRRGFTVSLAASGAEGVEMVRAGGYDLVAVDHYMPGQDGLVTLNLLHALPDCPPVVYVTGSEETRIAVAALKAGAADYVVKSLGDDFFDLLASSFQQALEKVRLRHAKEAVEAELRASNARLEALLGEVNHRVSNSLQLVSAFVHMQASVLDDPVAKNALTETQQRIQAIAQVHRRLYTSGDVEFVAMDDYLRALVAELEQTWSTPACPRTLRLTAEPIKLKTDRAVSLGVIVNELVTNACKYAYGPARGGEVRINLSRASNGHFHLSVEDDGIGMPADGRIQGTGLGTKLVRAMASSLQAKIEFDPAHAGVRTTLSVPY</sequence>
<accession>A0A4S1X3T6</accession>
<gene>
    <name evidence="11" type="ORF">E5A73_18510</name>
</gene>
<keyword evidence="6" id="KW-0418">Kinase</keyword>
<dbReference type="OrthoDB" id="7297573at2"/>
<dbReference type="SUPFAM" id="SSF52172">
    <property type="entry name" value="CheY-like"/>
    <property type="match status" value="1"/>
</dbReference>
<evidence type="ECO:0000256" key="7">
    <source>
        <dbReference type="ARBA" id="ARBA00022840"/>
    </source>
</evidence>
<dbReference type="SMART" id="SM00387">
    <property type="entry name" value="HATPase_c"/>
    <property type="match status" value="1"/>
</dbReference>
<dbReference type="RefSeq" id="WP_135965319.1">
    <property type="nucleotide sequence ID" value="NZ_SRXT01000007.1"/>
</dbReference>
<dbReference type="SMART" id="SM00448">
    <property type="entry name" value="REC"/>
    <property type="match status" value="1"/>
</dbReference>
<keyword evidence="7" id="KW-0067">ATP-binding</keyword>
<evidence type="ECO:0000259" key="9">
    <source>
        <dbReference type="PROSITE" id="PS50109"/>
    </source>
</evidence>
<dbReference type="Proteomes" id="UP000306147">
    <property type="component" value="Unassembled WGS sequence"/>
</dbReference>
<dbReference type="PANTHER" id="PTHR41523">
    <property type="entry name" value="TWO-COMPONENT SYSTEM SENSOR PROTEIN"/>
    <property type="match status" value="1"/>
</dbReference>
<evidence type="ECO:0000256" key="2">
    <source>
        <dbReference type="ARBA" id="ARBA00012438"/>
    </source>
</evidence>
<comment type="catalytic activity">
    <reaction evidence="1">
        <text>ATP + protein L-histidine = ADP + protein N-phospho-L-histidine.</text>
        <dbReference type="EC" id="2.7.13.3"/>
    </reaction>
</comment>
<organism evidence="11 12">
    <name type="scientific">Sphingomonas gei</name>
    <dbReference type="NCBI Taxonomy" id="1395960"/>
    <lineage>
        <taxon>Bacteria</taxon>
        <taxon>Pseudomonadati</taxon>
        <taxon>Pseudomonadota</taxon>
        <taxon>Alphaproteobacteria</taxon>
        <taxon>Sphingomonadales</taxon>
        <taxon>Sphingomonadaceae</taxon>
        <taxon>Sphingomonas</taxon>
    </lineage>
</organism>
<feature type="modified residue" description="4-aspartylphosphate" evidence="8">
    <location>
        <position position="56"/>
    </location>
</feature>
<keyword evidence="5" id="KW-0547">Nucleotide-binding</keyword>
<dbReference type="EC" id="2.7.13.3" evidence="2"/>
<keyword evidence="3 8" id="KW-0597">Phosphoprotein</keyword>
<evidence type="ECO:0000256" key="1">
    <source>
        <dbReference type="ARBA" id="ARBA00000085"/>
    </source>
</evidence>
<feature type="domain" description="Histidine kinase" evidence="9">
    <location>
        <begin position="153"/>
        <end position="345"/>
    </location>
</feature>
<dbReference type="EMBL" id="SRXT01000007">
    <property type="protein sequence ID" value="TGX50403.1"/>
    <property type="molecule type" value="Genomic_DNA"/>
</dbReference>
<dbReference type="Gene3D" id="3.40.50.2300">
    <property type="match status" value="1"/>
</dbReference>
<proteinExistence type="predicted"/>
<dbReference type="Pfam" id="PF00072">
    <property type="entry name" value="Response_reg"/>
    <property type="match status" value="1"/>
</dbReference>
<protein>
    <recommendedName>
        <fullName evidence="2">histidine kinase</fullName>
        <ecNumber evidence="2">2.7.13.3</ecNumber>
    </recommendedName>
</protein>
<reference evidence="11 12" key="1">
    <citation type="submission" date="2019-04" db="EMBL/GenBank/DDBJ databases">
        <title>Sphingomonas psychrotolerans sp. nov., isolated from soil in the Tianshan Mountains, Xinjiang, China.</title>
        <authorList>
            <person name="Luo Y."/>
            <person name="Sheng H."/>
        </authorList>
    </citation>
    <scope>NUCLEOTIDE SEQUENCE [LARGE SCALE GENOMIC DNA]</scope>
    <source>
        <strain evidence="11 12">ZFGT-11</strain>
    </source>
</reference>
<evidence type="ECO:0000313" key="11">
    <source>
        <dbReference type="EMBL" id="TGX50403.1"/>
    </source>
</evidence>
<evidence type="ECO:0000256" key="4">
    <source>
        <dbReference type="ARBA" id="ARBA00022679"/>
    </source>
</evidence>
<dbReference type="Gene3D" id="3.30.450.20">
    <property type="entry name" value="PAS domain"/>
    <property type="match status" value="1"/>
</dbReference>
<dbReference type="Pfam" id="PF02518">
    <property type="entry name" value="HATPase_c"/>
    <property type="match status" value="1"/>
</dbReference>
<evidence type="ECO:0000256" key="8">
    <source>
        <dbReference type="PROSITE-ProRule" id="PRU00169"/>
    </source>
</evidence>
<keyword evidence="4" id="KW-0808">Transferase</keyword>
<dbReference type="InterPro" id="IPR036890">
    <property type="entry name" value="HATPase_C_sf"/>
</dbReference>
<evidence type="ECO:0000256" key="5">
    <source>
        <dbReference type="ARBA" id="ARBA00022741"/>
    </source>
</evidence>
<dbReference type="GO" id="GO:0000160">
    <property type="term" value="P:phosphorelay signal transduction system"/>
    <property type="evidence" value="ECO:0007669"/>
    <property type="project" value="InterPro"/>
</dbReference>